<dbReference type="InterPro" id="IPR001810">
    <property type="entry name" value="F-box_dom"/>
</dbReference>
<dbReference type="InterPro" id="IPR036047">
    <property type="entry name" value="F-box-like_dom_sf"/>
</dbReference>
<dbReference type="PANTHER" id="PTHR31264:SF9">
    <property type="entry name" value="F-BOX DOMAIN-CONTAINING PROTEIN"/>
    <property type="match status" value="1"/>
</dbReference>
<dbReference type="PROSITE" id="PS50181">
    <property type="entry name" value="FBOX"/>
    <property type="match status" value="1"/>
</dbReference>
<accession>R7WBX9</accession>
<dbReference type="SUPFAM" id="SSF81383">
    <property type="entry name" value="F-box domain"/>
    <property type="match status" value="1"/>
</dbReference>
<dbReference type="PANTHER" id="PTHR31264">
    <property type="entry name" value="OS07G0554500 PROTEIN-RELATED"/>
    <property type="match status" value="1"/>
</dbReference>
<reference evidence="1" key="1">
    <citation type="submission" date="2015-06" db="UniProtKB">
        <authorList>
            <consortium name="EnsemblPlants"/>
        </authorList>
    </citation>
    <scope>IDENTIFICATION</scope>
</reference>
<name>R7WBX9_AEGTA</name>
<sequence>MASSITDIPDQLLTEIFLRLPTPQDLTRVSAACVTFRRISTDSLAAFYYSSSTDQWQAAAPKDLNDLALGKGCIHRHHYAYGCFYWDWVNFRMKKLLLLDTRKMEFSTADLPPGEWTYEGLAIVEAGEGRLGIFGFHCETPSDLSYTVARNKGESPSQWQMEKTISLDSRYRYFIKDVTQRYLFLTRREASCLFDEVVGYFSMDVKTLQLQRVYQKQHYFMNEAYSYINFPPSLLSSRRI</sequence>
<dbReference type="AlphaFoldDB" id="R7WBX9"/>
<dbReference type="ExpressionAtlas" id="R7WBX9">
    <property type="expression patterns" value="baseline"/>
</dbReference>
<dbReference type="Gene3D" id="1.20.1280.50">
    <property type="match status" value="1"/>
</dbReference>
<proteinExistence type="predicted"/>
<dbReference type="Pfam" id="PF12937">
    <property type="entry name" value="F-box-like"/>
    <property type="match status" value="1"/>
</dbReference>
<organism evidence="1">
    <name type="scientific">Aegilops tauschii</name>
    <name type="common">Tausch's goatgrass</name>
    <name type="synonym">Aegilops squarrosa</name>
    <dbReference type="NCBI Taxonomy" id="37682"/>
    <lineage>
        <taxon>Eukaryota</taxon>
        <taxon>Viridiplantae</taxon>
        <taxon>Streptophyta</taxon>
        <taxon>Embryophyta</taxon>
        <taxon>Tracheophyta</taxon>
        <taxon>Spermatophyta</taxon>
        <taxon>Magnoliopsida</taxon>
        <taxon>Liliopsida</taxon>
        <taxon>Poales</taxon>
        <taxon>Poaceae</taxon>
        <taxon>BOP clade</taxon>
        <taxon>Pooideae</taxon>
        <taxon>Triticodae</taxon>
        <taxon>Triticeae</taxon>
        <taxon>Triticinae</taxon>
        <taxon>Aegilops</taxon>
    </lineage>
</organism>
<dbReference type="EnsemblPlants" id="EMT19338">
    <property type="protein sequence ID" value="EMT19338"/>
    <property type="gene ID" value="F775_23612"/>
</dbReference>
<evidence type="ECO:0000313" key="1">
    <source>
        <dbReference type="EnsemblPlants" id="EMT19338"/>
    </source>
</evidence>
<protein>
    <submittedName>
        <fullName evidence="1">Uncharacterized protein</fullName>
    </submittedName>
</protein>